<dbReference type="RefSeq" id="WP_219859587.1">
    <property type="nucleotide sequence ID" value="NZ_MWQA01000010.1"/>
</dbReference>
<dbReference type="InterPro" id="IPR048996">
    <property type="entry name" value="PGRS_rpt"/>
</dbReference>
<dbReference type="AlphaFoldDB" id="A0A8E2IMA0"/>
<evidence type="ECO:0000259" key="1">
    <source>
        <dbReference type="Pfam" id="PF00934"/>
    </source>
</evidence>
<feature type="non-terminal residue" evidence="2">
    <location>
        <position position="159"/>
    </location>
</feature>
<dbReference type="GeneID" id="66601358"/>
<name>A0A8E2IMA0_9MYCO</name>
<accession>A0A8E2IMA0</accession>
<dbReference type="EMBL" id="MWQA01000010">
    <property type="protein sequence ID" value="ORB98833.1"/>
    <property type="molecule type" value="Genomic_DNA"/>
</dbReference>
<evidence type="ECO:0000313" key="3">
    <source>
        <dbReference type="Proteomes" id="UP000192335"/>
    </source>
</evidence>
<dbReference type="Pfam" id="PF21526">
    <property type="entry name" value="PGRS"/>
    <property type="match status" value="1"/>
</dbReference>
<evidence type="ECO:0000313" key="2">
    <source>
        <dbReference type="EMBL" id="ORB98833.1"/>
    </source>
</evidence>
<reference evidence="2 3" key="1">
    <citation type="submission" date="2017-02" db="EMBL/GenBank/DDBJ databases">
        <title>Mycobacterium kansasii genomes.</title>
        <authorList>
            <person name="Borowka P."/>
            <person name="Strapagiel D."/>
            <person name="Marciniak B."/>
            <person name="Lach J."/>
            <person name="Bakula Z."/>
            <person name="Van Ingen J."/>
            <person name="Safianowska A."/>
            <person name="Brzostek A."/>
            <person name="Dziadek J."/>
            <person name="Jagielski T."/>
        </authorList>
    </citation>
    <scope>NUCLEOTIDE SEQUENCE [LARGE SCALE GENOMIC DNA]</scope>
    <source>
        <strain evidence="2 3">12MK</strain>
    </source>
</reference>
<organism evidence="2 3">
    <name type="scientific">Mycobacterium persicum</name>
    <dbReference type="NCBI Taxonomy" id="1487726"/>
    <lineage>
        <taxon>Bacteria</taxon>
        <taxon>Bacillati</taxon>
        <taxon>Actinomycetota</taxon>
        <taxon>Actinomycetes</taxon>
        <taxon>Mycobacteriales</taxon>
        <taxon>Mycobacteriaceae</taxon>
        <taxon>Mycobacterium</taxon>
    </lineage>
</organism>
<dbReference type="Pfam" id="PF00934">
    <property type="entry name" value="PE"/>
    <property type="match status" value="1"/>
</dbReference>
<gene>
    <name evidence="2" type="ORF">B4U45_28440</name>
</gene>
<dbReference type="Proteomes" id="UP000192335">
    <property type="component" value="Unassembled WGS sequence"/>
</dbReference>
<dbReference type="SUPFAM" id="SSF140459">
    <property type="entry name" value="PE/PPE dimer-like"/>
    <property type="match status" value="1"/>
</dbReference>
<dbReference type="InterPro" id="IPR038332">
    <property type="entry name" value="PPE_sf"/>
</dbReference>
<proteinExistence type="predicted"/>
<dbReference type="InterPro" id="IPR000084">
    <property type="entry name" value="PE-PGRS_N"/>
</dbReference>
<comment type="caution">
    <text evidence="2">The sequence shown here is derived from an EMBL/GenBank/DDBJ whole genome shotgun (WGS) entry which is preliminary data.</text>
</comment>
<dbReference type="Gene3D" id="1.10.287.850">
    <property type="entry name" value="HP0062-like domain"/>
    <property type="match status" value="1"/>
</dbReference>
<feature type="domain" description="PE" evidence="1">
    <location>
        <begin position="4"/>
        <end position="94"/>
    </location>
</feature>
<sequence length="159" mass="15179">MSFVVAVPELVAATASDAAIIGSALRAANATAAASTTGLLAAAADEVSAAVASLFSAHALSYQQVAGQAAAFHDQFVQALTGAGASYALTEVANVQQNLLNAVNAPVQALFGRPLIGDGAAGTATNPSGQDGGLLYGNGGAGYNSSATPGMAGGNGGNA</sequence>
<protein>
    <submittedName>
        <fullName evidence="2">PE family protein</fullName>
    </submittedName>
</protein>